<dbReference type="AlphaFoldDB" id="A0A0L8G5Q6"/>
<organism evidence="1">
    <name type="scientific">Octopus bimaculoides</name>
    <name type="common">California two-spotted octopus</name>
    <dbReference type="NCBI Taxonomy" id="37653"/>
    <lineage>
        <taxon>Eukaryota</taxon>
        <taxon>Metazoa</taxon>
        <taxon>Spiralia</taxon>
        <taxon>Lophotrochozoa</taxon>
        <taxon>Mollusca</taxon>
        <taxon>Cephalopoda</taxon>
        <taxon>Coleoidea</taxon>
        <taxon>Octopodiformes</taxon>
        <taxon>Octopoda</taxon>
        <taxon>Incirrata</taxon>
        <taxon>Octopodidae</taxon>
        <taxon>Octopus</taxon>
    </lineage>
</organism>
<evidence type="ECO:0000313" key="1">
    <source>
        <dbReference type="EMBL" id="KOF72159.1"/>
    </source>
</evidence>
<sequence length="120" mass="14270">MKEDWWEKRGGVMNKNKKLLFNLLLVLTKLNCLYGSLSSYDNPVLFSHEWCTLDQRFEVAIKRRRIYFLCLLYLLKCYATPRPYEKGASVYTLSNNGPTDPRRDLKIQGRIQRCKECLRD</sequence>
<name>A0A0L8G5Q6_OCTBM</name>
<reference evidence="1" key="1">
    <citation type="submission" date="2015-07" db="EMBL/GenBank/DDBJ databases">
        <title>MeaNS - Measles Nucleotide Surveillance Program.</title>
        <authorList>
            <person name="Tran T."/>
            <person name="Druce J."/>
        </authorList>
    </citation>
    <scope>NUCLEOTIDE SEQUENCE</scope>
    <source>
        <strain evidence="1">UCB-OBI-ISO-001</strain>
        <tissue evidence="1">Gonad</tissue>
    </source>
</reference>
<protein>
    <submittedName>
        <fullName evidence="1">Uncharacterized protein</fullName>
    </submittedName>
</protein>
<proteinExistence type="predicted"/>
<dbReference type="EMBL" id="KQ423808">
    <property type="protein sequence ID" value="KOF72159.1"/>
    <property type="molecule type" value="Genomic_DNA"/>
</dbReference>
<gene>
    <name evidence="1" type="ORF">OCBIM_22039950mg</name>
</gene>
<accession>A0A0L8G5Q6</accession>